<dbReference type="Proteomes" id="UP000612746">
    <property type="component" value="Unassembled WGS sequence"/>
</dbReference>
<keyword evidence="6" id="KW-1185">Reference proteome</keyword>
<evidence type="ECO:0000256" key="2">
    <source>
        <dbReference type="ARBA" id="ARBA00022857"/>
    </source>
</evidence>
<dbReference type="InterPro" id="IPR002347">
    <property type="entry name" value="SDR_fam"/>
</dbReference>
<dbReference type="GO" id="GO:0016491">
    <property type="term" value="F:oxidoreductase activity"/>
    <property type="evidence" value="ECO:0007669"/>
    <property type="project" value="UniProtKB-KW"/>
</dbReference>
<keyword evidence="2" id="KW-0521">NADP</keyword>
<dbReference type="InterPro" id="IPR051468">
    <property type="entry name" value="Fungal_SecMetab_SDRs"/>
</dbReference>
<dbReference type="EMBL" id="JAEPRA010000004">
    <property type="protein sequence ID" value="KAG2187018.1"/>
    <property type="molecule type" value="Genomic_DNA"/>
</dbReference>
<dbReference type="OrthoDB" id="9876299at2759"/>
<comment type="caution">
    <text evidence="5">The sequence shown here is derived from an EMBL/GenBank/DDBJ whole genome shotgun (WGS) entry which is preliminary data.</text>
</comment>
<dbReference type="PRINTS" id="PR00081">
    <property type="entry name" value="GDHRDH"/>
</dbReference>
<dbReference type="Gene3D" id="3.40.50.720">
    <property type="entry name" value="NAD(P)-binding Rossmann-like Domain"/>
    <property type="match status" value="1"/>
</dbReference>
<dbReference type="AlphaFoldDB" id="A0A8H7Q892"/>
<proteinExistence type="inferred from homology"/>
<name>A0A8H7Q892_9FUNG</name>
<dbReference type="PRINTS" id="PR00080">
    <property type="entry name" value="SDRFAMILY"/>
</dbReference>
<evidence type="ECO:0000313" key="6">
    <source>
        <dbReference type="Proteomes" id="UP000612746"/>
    </source>
</evidence>
<reference evidence="5" key="1">
    <citation type="submission" date="2020-12" db="EMBL/GenBank/DDBJ databases">
        <title>Metabolic potential, ecology and presence of endohyphal bacteria is reflected in genomic diversity of Mucoromycotina.</title>
        <authorList>
            <person name="Muszewska A."/>
            <person name="Okrasinska A."/>
            <person name="Steczkiewicz K."/>
            <person name="Drgas O."/>
            <person name="Orlowska M."/>
            <person name="Perlinska-Lenart U."/>
            <person name="Aleksandrzak-Piekarczyk T."/>
            <person name="Szatraj K."/>
            <person name="Zielenkiewicz U."/>
            <person name="Pilsyk S."/>
            <person name="Malc E."/>
            <person name="Mieczkowski P."/>
            <person name="Kruszewska J.S."/>
            <person name="Biernat P."/>
            <person name="Pawlowska J."/>
        </authorList>
    </citation>
    <scope>NUCLEOTIDE SEQUENCE</scope>
    <source>
        <strain evidence="5">WA0000051536</strain>
    </source>
</reference>
<organism evidence="5 6">
    <name type="scientific">Umbelopsis vinacea</name>
    <dbReference type="NCBI Taxonomy" id="44442"/>
    <lineage>
        <taxon>Eukaryota</taxon>
        <taxon>Fungi</taxon>
        <taxon>Fungi incertae sedis</taxon>
        <taxon>Mucoromycota</taxon>
        <taxon>Mucoromycotina</taxon>
        <taxon>Umbelopsidomycetes</taxon>
        <taxon>Umbelopsidales</taxon>
        <taxon>Umbelopsidaceae</taxon>
        <taxon>Umbelopsis</taxon>
    </lineage>
</organism>
<comment type="similarity">
    <text evidence="1 4">Belongs to the short-chain dehydrogenases/reductases (SDR) family.</text>
</comment>
<keyword evidence="3" id="KW-0560">Oxidoreductase</keyword>
<evidence type="ECO:0000256" key="3">
    <source>
        <dbReference type="ARBA" id="ARBA00023002"/>
    </source>
</evidence>
<dbReference type="Pfam" id="PF00106">
    <property type="entry name" value="adh_short"/>
    <property type="match status" value="1"/>
</dbReference>
<dbReference type="PANTHER" id="PTHR43544:SF7">
    <property type="entry name" value="NADB-LER2"/>
    <property type="match status" value="1"/>
</dbReference>
<evidence type="ECO:0000256" key="1">
    <source>
        <dbReference type="ARBA" id="ARBA00006484"/>
    </source>
</evidence>
<dbReference type="CDD" id="cd05325">
    <property type="entry name" value="carb_red_sniffer_like_SDR_c"/>
    <property type="match status" value="1"/>
</dbReference>
<protein>
    <recommendedName>
        <fullName evidence="7">NAD(P)-binding protein</fullName>
    </recommendedName>
</protein>
<dbReference type="SUPFAM" id="SSF51735">
    <property type="entry name" value="NAD(P)-binding Rossmann-fold domains"/>
    <property type="match status" value="1"/>
</dbReference>
<evidence type="ECO:0000313" key="5">
    <source>
        <dbReference type="EMBL" id="KAG2187018.1"/>
    </source>
</evidence>
<sequence>MSPRTYFITGSSRGIGLELVKQLAAKGNIVIASARNPDAAEQLQQLVDNKKVFAVKLDVQSEDSVKAAVAKVNEISPDGIDVLINNSGIIAPKGSISTTTTNHSTTSDPEVWGEIYQTNVVGVVRVTQQFLPVLRKKDTRQIIQISSDSASLELANRPNLNAPYHCSKAALNMFSRCLSHDLADEKFTCVCIHPGWVITDMGGSNADLTTEVSVSSMVKVFEKYTQKDNGWYGNWKGERMPW</sequence>
<accession>A0A8H7Q892</accession>
<dbReference type="GO" id="GO:0005737">
    <property type="term" value="C:cytoplasm"/>
    <property type="evidence" value="ECO:0007669"/>
    <property type="project" value="TreeGrafter"/>
</dbReference>
<dbReference type="InterPro" id="IPR036291">
    <property type="entry name" value="NAD(P)-bd_dom_sf"/>
</dbReference>
<evidence type="ECO:0008006" key="7">
    <source>
        <dbReference type="Google" id="ProtNLM"/>
    </source>
</evidence>
<gene>
    <name evidence="5" type="ORF">INT44_003246</name>
</gene>
<evidence type="ECO:0000256" key="4">
    <source>
        <dbReference type="RuleBase" id="RU000363"/>
    </source>
</evidence>
<dbReference type="PANTHER" id="PTHR43544">
    <property type="entry name" value="SHORT-CHAIN DEHYDROGENASE/REDUCTASE"/>
    <property type="match status" value="1"/>
</dbReference>